<dbReference type="PANTHER" id="PTHR35007:SF3">
    <property type="entry name" value="POSSIBLE CONSERVED ALANINE RICH MEMBRANE PROTEIN"/>
    <property type="match status" value="1"/>
</dbReference>
<name>A0A853CDF5_9ACTN</name>
<evidence type="ECO:0000256" key="4">
    <source>
        <dbReference type="ARBA" id="ARBA00022989"/>
    </source>
</evidence>
<dbReference type="PANTHER" id="PTHR35007">
    <property type="entry name" value="INTEGRAL MEMBRANE PROTEIN-RELATED"/>
    <property type="match status" value="1"/>
</dbReference>
<gene>
    <name evidence="8" type="ORF">GGQ55_002323</name>
</gene>
<keyword evidence="3 6" id="KW-0812">Transmembrane</keyword>
<organism evidence="8 9">
    <name type="scientific">Petropleomorpha daqingensis</name>
    <dbReference type="NCBI Taxonomy" id="2026353"/>
    <lineage>
        <taxon>Bacteria</taxon>
        <taxon>Bacillati</taxon>
        <taxon>Actinomycetota</taxon>
        <taxon>Actinomycetes</taxon>
        <taxon>Geodermatophilales</taxon>
        <taxon>Geodermatophilaceae</taxon>
        <taxon>Petropleomorpha</taxon>
    </lineage>
</organism>
<evidence type="ECO:0000256" key="1">
    <source>
        <dbReference type="ARBA" id="ARBA00004651"/>
    </source>
</evidence>
<dbReference type="InterPro" id="IPR018076">
    <property type="entry name" value="T2SS_GspF_dom"/>
</dbReference>
<dbReference type="AlphaFoldDB" id="A0A853CDF5"/>
<comment type="subcellular location">
    <subcellularLocation>
        <location evidence="1">Cell membrane</location>
        <topology evidence="1">Multi-pass membrane protein</topology>
    </subcellularLocation>
</comment>
<comment type="caution">
    <text evidence="8">The sequence shown here is derived from an EMBL/GenBank/DDBJ whole genome shotgun (WGS) entry which is preliminary data.</text>
</comment>
<feature type="domain" description="Type II secretion system protein GspF" evidence="7">
    <location>
        <begin position="110"/>
        <end position="226"/>
    </location>
</feature>
<evidence type="ECO:0000313" key="8">
    <source>
        <dbReference type="EMBL" id="NYJ06045.1"/>
    </source>
</evidence>
<keyword evidence="9" id="KW-1185">Reference proteome</keyword>
<sequence>MTGDAAAPLLVLATALLVWPSSVSRASERVRELVPAVGRRPERGVTFAVPWQRRLLAGAAGCAVGLLVGGVAGLVLAVGTGVAADRVLRRPADPHAGAAFERELPVAGDLLAVCLAAGMPVGSAVAAVAGTVAEPLAGALRAVAGLYRMGAEPRRAWADAPEELAPLGRVLVRAGESGSPTGPALRALAADARVASRARTERDVRRAGVWVLAPLGLCFLPAFVCLGVVPLVLGIAGQVFR</sequence>
<feature type="transmembrane region" description="Helical" evidence="6">
    <location>
        <begin position="55"/>
        <end position="84"/>
    </location>
</feature>
<evidence type="ECO:0000256" key="6">
    <source>
        <dbReference type="SAM" id="Phobius"/>
    </source>
</evidence>
<dbReference type="Proteomes" id="UP000541969">
    <property type="component" value="Unassembled WGS sequence"/>
</dbReference>
<proteinExistence type="predicted"/>
<evidence type="ECO:0000256" key="5">
    <source>
        <dbReference type="ARBA" id="ARBA00023136"/>
    </source>
</evidence>
<keyword evidence="5 6" id="KW-0472">Membrane</keyword>
<protein>
    <submittedName>
        <fullName evidence="8">Flp pilus assembly protein TadB</fullName>
    </submittedName>
</protein>
<evidence type="ECO:0000256" key="2">
    <source>
        <dbReference type="ARBA" id="ARBA00022475"/>
    </source>
</evidence>
<evidence type="ECO:0000256" key="3">
    <source>
        <dbReference type="ARBA" id="ARBA00022692"/>
    </source>
</evidence>
<dbReference type="RefSeq" id="WP_366489108.1">
    <property type="nucleotide sequence ID" value="NZ_JACBZT010000001.1"/>
</dbReference>
<reference evidence="8 9" key="1">
    <citation type="submission" date="2020-07" db="EMBL/GenBank/DDBJ databases">
        <title>Sequencing the genomes of 1000 actinobacteria strains.</title>
        <authorList>
            <person name="Klenk H.-P."/>
        </authorList>
    </citation>
    <scope>NUCLEOTIDE SEQUENCE [LARGE SCALE GENOMIC DNA]</scope>
    <source>
        <strain evidence="8 9">DSM 104001</strain>
    </source>
</reference>
<evidence type="ECO:0000313" key="9">
    <source>
        <dbReference type="Proteomes" id="UP000541969"/>
    </source>
</evidence>
<keyword evidence="4 6" id="KW-1133">Transmembrane helix</keyword>
<dbReference type="GO" id="GO:0005886">
    <property type="term" value="C:plasma membrane"/>
    <property type="evidence" value="ECO:0007669"/>
    <property type="project" value="UniProtKB-SubCell"/>
</dbReference>
<keyword evidence="2" id="KW-1003">Cell membrane</keyword>
<evidence type="ECO:0000259" key="7">
    <source>
        <dbReference type="Pfam" id="PF00482"/>
    </source>
</evidence>
<dbReference type="EMBL" id="JACBZT010000001">
    <property type="protein sequence ID" value="NYJ06045.1"/>
    <property type="molecule type" value="Genomic_DNA"/>
</dbReference>
<feature type="transmembrane region" description="Helical" evidence="6">
    <location>
        <begin position="207"/>
        <end position="236"/>
    </location>
</feature>
<dbReference type="Pfam" id="PF00482">
    <property type="entry name" value="T2SSF"/>
    <property type="match status" value="1"/>
</dbReference>
<accession>A0A853CDF5</accession>